<dbReference type="RefSeq" id="WP_120041706.1">
    <property type="nucleotide sequence ID" value="NZ_QZFU01000019.1"/>
</dbReference>
<accession>A0A3A4KJ52</accession>
<dbReference type="AlphaFoldDB" id="A0A3A4KJ52"/>
<evidence type="ECO:0000256" key="1">
    <source>
        <dbReference type="ARBA" id="ARBA00006328"/>
    </source>
</evidence>
<evidence type="ECO:0000259" key="3">
    <source>
        <dbReference type="Pfam" id="PF05368"/>
    </source>
</evidence>
<name>A0A3A4KJ52_9NOCA</name>
<dbReference type="Pfam" id="PF05368">
    <property type="entry name" value="NmrA"/>
    <property type="match status" value="1"/>
</dbReference>
<dbReference type="EMBL" id="QZFU01000019">
    <property type="protein sequence ID" value="RJO74912.1"/>
    <property type="molecule type" value="Genomic_DNA"/>
</dbReference>
<proteinExistence type="inferred from homology"/>
<reference evidence="4 5" key="1">
    <citation type="submission" date="2018-09" db="EMBL/GenBank/DDBJ databases">
        <title>YIM PH21274 draft genome.</title>
        <authorList>
            <person name="Miao C."/>
        </authorList>
    </citation>
    <scope>NUCLEOTIDE SEQUENCE [LARGE SCALE GENOMIC DNA]</scope>
    <source>
        <strain evidence="4 5">YIM PH 21724</strain>
    </source>
</reference>
<dbReference type="OrthoDB" id="319724at2"/>
<comment type="caution">
    <text evidence="4">The sequence shown here is derived from an EMBL/GenBank/DDBJ whole genome shotgun (WGS) entry which is preliminary data.</text>
</comment>
<dbReference type="Gene3D" id="3.40.50.720">
    <property type="entry name" value="NAD(P)-binding Rossmann-like Domain"/>
    <property type="match status" value="1"/>
</dbReference>
<dbReference type="InterPro" id="IPR008030">
    <property type="entry name" value="NmrA-like"/>
</dbReference>
<dbReference type="Gene3D" id="3.90.25.10">
    <property type="entry name" value="UDP-galactose 4-epimerase, domain 1"/>
    <property type="match status" value="1"/>
</dbReference>
<protein>
    <submittedName>
        <fullName evidence="4">NAD-dependent epimerase/dehydratase family protein</fullName>
    </submittedName>
</protein>
<dbReference type="InterPro" id="IPR036291">
    <property type="entry name" value="NAD(P)-bd_dom_sf"/>
</dbReference>
<gene>
    <name evidence="4" type="ORF">D5S18_15980</name>
</gene>
<evidence type="ECO:0000313" key="4">
    <source>
        <dbReference type="EMBL" id="RJO74912.1"/>
    </source>
</evidence>
<sequence>MSDQPILVTGATGKQGGATARKLLAEGIPVRALVRDPNSAAARALAAAGADLATGDFDAPESLRQALADTRAVFLIPPPTFTAAKADDDLEAQRGIATVEAAERAGVEQIVFSGVARLGKRATYHRDGKVRIEEAVAASGLHYTLLRPARFMENFLFGYTHVVDGITNGVNRHLYPADVPLKSVAVADIAAIAALAFADPVEFHGRTLDLAGDAITPTAAAAAISVATGREVRYHELTLAEAEALGPNLVEIWRVIREFGNWQADIPTVRQIHPDLMNLDTWLSTTGATALRAQFDAEAASTPRVP</sequence>
<evidence type="ECO:0000313" key="5">
    <source>
        <dbReference type="Proteomes" id="UP000266677"/>
    </source>
</evidence>
<keyword evidence="2" id="KW-0521">NADP</keyword>
<evidence type="ECO:0000256" key="2">
    <source>
        <dbReference type="ARBA" id="ARBA00022857"/>
    </source>
</evidence>
<comment type="similarity">
    <text evidence="1">Belongs to the NmrA-type oxidoreductase family.</text>
</comment>
<keyword evidence="5" id="KW-1185">Reference proteome</keyword>
<dbReference type="PANTHER" id="PTHR42748">
    <property type="entry name" value="NITROGEN METABOLITE REPRESSION PROTEIN NMRA FAMILY MEMBER"/>
    <property type="match status" value="1"/>
</dbReference>
<feature type="domain" description="NmrA-like" evidence="3">
    <location>
        <begin position="3"/>
        <end position="241"/>
    </location>
</feature>
<dbReference type="PANTHER" id="PTHR42748:SF7">
    <property type="entry name" value="NMRA LIKE REDOX SENSOR 1-RELATED"/>
    <property type="match status" value="1"/>
</dbReference>
<organism evidence="4 5">
    <name type="scientific">Nocardia panacis</name>
    <dbReference type="NCBI Taxonomy" id="2340916"/>
    <lineage>
        <taxon>Bacteria</taxon>
        <taxon>Bacillati</taxon>
        <taxon>Actinomycetota</taxon>
        <taxon>Actinomycetes</taxon>
        <taxon>Mycobacteriales</taxon>
        <taxon>Nocardiaceae</taxon>
        <taxon>Nocardia</taxon>
    </lineage>
</organism>
<dbReference type="Proteomes" id="UP000266677">
    <property type="component" value="Unassembled WGS sequence"/>
</dbReference>
<dbReference type="SUPFAM" id="SSF51735">
    <property type="entry name" value="NAD(P)-binding Rossmann-fold domains"/>
    <property type="match status" value="1"/>
</dbReference>
<dbReference type="InterPro" id="IPR051164">
    <property type="entry name" value="NmrA-like_oxidored"/>
</dbReference>